<dbReference type="Gene3D" id="2.90.10.10">
    <property type="entry name" value="Bulb-type lectin domain"/>
    <property type="match status" value="2"/>
</dbReference>
<dbReference type="SUPFAM" id="SSF51110">
    <property type="entry name" value="alpha-D-mannose-specific plant lectins"/>
    <property type="match status" value="1"/>
</dbReference>
<protein>
    <submittedName>
        <fullName evidence="2">Mannose-specific lectin-like</fullName>
    </submittedName>
</protein>
<dbReference type="OrthoDB" id="1884773at2759"/>
<organism evidence="2 3">
    <name type="scientific">Clarias magur</name>
    <name type="common">Asian catfish</name>
    <name type="synonym">Macropteronotus magur</name>
    <dbReference type="NCBI Taxonomy" id="1594786"/>
    <lineage>
        <taxon>Eukaryota</taxon>
        <taxon>Metazoa</taxon>
        <taxon>Chordata</taxon>
        <taxon>Craniata</taxon>
        <taxon>Vertebrata</taxon>
        <taxon>Euteleostomi</taxon>
        <taxon>Actinopterygii</taxon>
        <taxon>Neopterygii</taxon>
        <taxon>Teleostei</taxon>
        <taxon>Ostariophysi</taxon>
        <taxon>Siluriformes</taxon>
        <taxon>Clariidae</taxon>
        <taxon>Clarias</taxon>
    </lineage>
</organism>
<proteinExistence type="predicted"/>
<evidence type="ECO:0000313" key="2">
    <source>
        <dbReference type="EMBL" id="KAF5895590.1"/>
    </source>
</evidence>
<dbReference type="Proteomes" id="UP000727407">
    <property type="component" value="Unassembled WGS sequence"/>
</dbReference>
<gene>
    <name evidence="2" type="primary">mbl</name>
    <name evidence="2" type="ORF">DAT39_014707</name>
</gene>
<evidence type="ECO:0000313" key="3">
    <source>
        <dbReference type="Proteomes" id="UP000727407"/>
    </source>
</evidence>
<dbReference type="AlphaFoldDB" id="A0A8J4XCK0"/>
<reference evidence="2" key="1">
    <citation type="submission" date="2020-07" db="EMBL/GenBank/DDBJ databases">
        <title>Clarias magur genome sequencing, assembly and annotation.</title>
        <authorList>
            <person name="Kushwaha B."/>
            <person name="Kumar R."/>
            <person name="Das P."/>
            <person name="Joshi C.G."/>
            <person name="Kumar D."/>
            <person name="Nagpure N.S."/>
            <person name="Pandey M."/>
            <person name="Agarwal S."/>
            <person name="Srivastava S."/>
            <person name="Singh M."/>
            <person name="Sahoo L."/>
            <person name="Jayasankar P."/>
            <person name="Meher P.K."/>
            <person name="Koringa P.G."/>
            <person name="Iquebal M.A."/>
            <person name="Das S.P."/>
            <person name="Bit A."/>
            <person name="Patnaik S."/>
            <person name="Patel N."/>
            <person name="Shah T.M."/>
            <person name="Hinsu A."/>
            <person name="Jena J.K."/>
        </authorList>
    </citation>
    <scope>NUCLEOTIDE SEQUENCE</scope>
    <source>
        <strain evidence="2">CIFAMagur01</strain>
        <tissue evidence="2">Testis</tissue>
    </source>
</reference>
<accession>A0A8J4XCK0</accession>
<dbReference type="InterPro" id="IPR001480">
    <property type="entry name" value="Bulb-type_lectin_dom"/>
</dbReference>
<name>A0A8J4XCK0_CLAMG</name>
<keyword evidence="3" id="KW-1185">Reference proteome</keyword>
<feature type="domain" description="Bulb-type lectin" evidence="1">
    <location>
        <begin position="3"/>
        <end position="105"/>
    </location>
</feature>
<dbReference type="InterPro" id="IPR036426">
    <property type="entry name" value="Bulb-type_lectin_dom_sf"/>
</dbReference>
<comment type="caution">
    <text evidence="2">The sequence shown here is derived from an EMBL/GenBank/DDBJ whole genome shotgun (WGS) entry which is preliminary data.</text>
</comment>
<dbReference type="PROSITE" id="PS50927">
    <property type="entry name" value="BULB_LECTIN"/>
    <property type="match status" value="1"/>
</dbReference>
<sequence>MNKNFLSMNEELRKGDYLLSTNGEYKAVFQDNGKFVVYGWKPVWESNAAGINDGQRLIMQGDCNLVIYAPDKPVWASGPTRSKVKTCRLTLGNDGILVIQNDWEE</sequence>
<dbReference type="EMBL" id="QNUK01000316">
    <property type="protein sequence ID" value="KAF5895590.1"/>
    <property type="molecule type" value="Genomic_DNA"/>
</dbReference>
<feature type="non-terminal residue" evidence="2">
    <location>
        <position position="1"/>
    </location>
</feature>
<evidence type="ECO:0000259" key="1">
    <source>
        <dbReference type="PROSITE" id="PS50927"/>
    </source>
</evidence>